<dbReference type="PRINTS" id="PR00421">
    <property type="entry name" value="THIOREDOXIN"/>
</dbReference>
<dbReference type="InterPro" id="IPR013766">
    <property type="entry name" value="Thioredoxin_domain"/>
</dbReference>
<dbReference type="PROSITE" id="PS51352">
    <property type="entry name" value="THIOREDOXIN_2"/>
    <property type="match status" value="1"/>
</dbReference>
<dbReference type="Gene3D" id="3.40.30.10">
    <property type="entry name" value="Glutaredoxin"/>
    <property type="match status" value="1"/>
</dbReference>
<feature type="region of interest" description="Disordered" evidence="2">
    <location>
        <begin position="45"/>
        <end position="76"/>
    </location>
</feature>
<comment type="caution">
    <text evidence="5">The sequence shown here is derived from an EMBL/GenBank/DDBJ whole genome shotgun (WGS) entry which is preliminary data.</text>
</comment>
<dbReference type="CDD" id="cd02961">
    <property type="entry name" value="PDI_a_family"/>
    <property type="match status" value="1"/>
</dbReference>
<organism evidence="5 6">
    <name type="scientific">Ensete ventricosum</name>
    <name type="common">Abyssinian banana</name>
    <name type="synonym">Musa ensete</name>
    <dbReference type="NCBI Taxonomy" id="4639"/>
    <lineage>
        <taxon>Eukaryota</taxon>
        <taxon>Viridiplantae</taxon>
        <taxon>Streptophyta</taxon>
        <taxon>Embryophyta</taxon>
        <taxon>Tracheophyta</taxon>
        <taxon>Spermatophyta</taxon>
        <taxon>Magnoliopsida</taxon>
        <taxon>Liliopsida</taxon>
        <taxon>Zingiberales</taxon>
        <taxon>Musaceae</taxon>
        <taxon>Ensete</taxon>
    </lineage>
</organism>
<feature type="chain" id="PRO_5019192407" description="Thioredoxin domain-containing protein" evidence="3">
    <location>
        <begin position="24"/>
        <end position="194"/>
    </location>
</feature>
<dbReference type="GO" id="GO:0006457">
    <property type="term" value="P:protein folding"/>
    <property type="evidence" value="ECO:0007669"/>
    <property type="project" value="TreeGrafter"/>
</dbReference>
<dbReference type="GO" id="GO:0003756">
    <property type="term" value="F:protein disulfide isomerase activity"/>
    <property type="evidence" value="ECO:0007669"/>
    <property type="project" value="TreeGrafter"/>
</dbReference>
<keyword evidence="3" id="KW-0732">Signal</keyword>
<dbReference type="GO" id="GO:0034976">
    <property type="term" value="P:response to endoplasmic reticulum stress"/>
    <property type="evidence" value="ECO:0007669"/>
    <property type="project" value="TreeGrafter"/>
</dbReference>
<evidence type="ECO:0000256" key="2">
    <source>
        <dbReference type="SAM" id="MobiDB-lite"/>
    </source>
</evidence>
<accession>A0A426Y6L6</accession>
<sequence>MASRALLLALAISSLVLVHAALAFAPKGRADLDHDEEDLSFLDEEDNGAADSHDNGGLGHYADESHSEADEEPEYADQDQYDAFDDADYGSHDASPTIDETDVVVLTDGNFSDFLAKHRHVMVEFYAPWCGHCQALAPEYAAAATALRGEDVVLAKVDATEENELAQRFELQGFPTVLFFIDGVHKDYPGQRSR</sequence>
<feature type="domain" description="Thioredoxin" evidence="4">
    <location>
        <begin position="89"/>
        <end position="194"/>
    </location>
</feature>
<evidence type="ECO:0000256" key="1">
    <source>
        <dbReference type="ARBA" id="ARBA00006347"/>
    </source>
</evidence>
<protein>
    <recommendedName>
        <fullName evidence="4">Thioredoxin domain-containing protein</fullName>
    </recommendedName>
</protein>
<dbReference type="Proteomes" id="UP000287651">
    <property type="component" value="Unassembled WGS sequence"/>
</dbReference>
<dbReference type="AlphaFoldDB" id="A0A426Y6L6"/>
<reference evidence="5 6" key="1">
    <citation type="journal article" date="2014" name="Agronomy (Basel)">
        <title>A Draft Genome Sequence for Ensete ventricosum, the Drought-Tolerant Tree Against Hunger.</title>
        <authorList>
            <person name="Harrison J."/>
            <person name="Moore K.A."/>
            <person name="Paszkiewicz K."/>
            <person name="Jones T."/>
            <person name="Grant M."/>
            <person name="Ambacheew D."/>
            <person name="Muzemil S."/>
            <person name="Studholme D.J."/>
        </authorList>
    </citation>
    <scope>NUCLEOTIDE SEQUENCE [LARGE SCALE GENOMIC DNA]</scope>
</reference>
<evidence type="ECO:0000313" key="5">
    <source>
        <dbReference type="EMBL" id="RRT47393.1"/>
    </source>
</evidence>
<feature type="signal peptide" evidence="3">
    <location>
        <begin position="1"/>
        <end position="23"/>
    </location>
</feature>
<name>A0A426Y6L6_ENSVE</name>
<evidence type="ECO:0000256" key="3">
    <source>
        <dbReference type="SAM" id="SignalP"/>
    </source>
</evidence>
<dbReference type="Pfam" id="PF00085">
    <property type="entry name" value="Thioredoxin"/>
    <property type="match status" value="1"/>
</dbReference>
<dbReference type="PANTHER" id="PTHR18929">
    <property type="entry name" value="PROTEIN DISULFIDE ISOMERASE"/>
    <property type="match status" value="1"/>
</dbReference>
<dbReference type="PANTHER" id="PTHR18929:SF246">
    <property type="entry name" value="PROTEIN DISULFIDE ISOMERASE-LIKE 1-4"/>
    <property type="match status" value="1"/>
</dbReference>
<dbReference type="FunFam" id="3.40.30.10:FF:000424">
    <property type="entry name" value="Predicted protein"/>
    <property type="match status" value="1"/>
</dbReference>
<evidence type="ECO:0000313" key="6">
    <source>
        <dbReference type="Proteomes" id="UP000287651"/>
    </source>
</evidence>
<dbReference type="InterPro" id="IPR036249">
    <property type="entry name" value="Thioredoxin-like_sf"/>
</dbReference>
<dbReference type="GO" id="GO:0005783">
    <property type="term" value="C:endoplasmic reticulum"/>
    <property type="evidence" value="ECO:0007669"/>
    <property type="project" value="TreeGrafter"/>
</dbReference>
<comment type="similarity">
    <text evidence="1">Belongs to the protein disulfide isomerase family.</text>
</comment>
<gene>
    <name evidence="5" type="ORF">B296_00030080</name>
</gene>
<dbReference type="PROSITE" id="PS00194">
    <property type="entry name" value="THIOREDOXIN_1"/>
    <property type="match status" value="1"/>
</dbReference>
<dbReference type="InterPro" id="IPR017937">
    <property type="entry name" value="Thioredoxin_CS"/>
</dbReference>
<dbReference type="EMBL" id="AMZH03014579">
    <property type="protein sequence ID" value="RRT47393.1"/>
    <property type="molecule type" value="Genomic_DNA"/>
</dbReference>
<dbReference type="SUPFAM" id="SSF52833">
    <property type="entry name" value="Thioredoxin-like"/>
    <property type="match status" value="1"/>
</dbReference>
<proteinExistence type="inferred from homology"/>
<evidence type="ECO:0000259" key="4">
    <source>
        <dbReference type="PROSITE" id="PS51352"/>
    </source>
</evidence>